<dbReference type="RefSeq" id="WP_345686430.1">
    <property type="nucleotide sequence ID" value="NZ_BAABRO010000013.1"/>
</dbReference>
<organism evidence="2 3">
    <name type="scientific">Novipirellula caenicola</name>
    <dbReference type="NCBI Taxonomy" id="1536901"/>
    <lineage>
        <taxon>Bacteria</taxon>
        <taxon>Pseudomonadati</taxon>
        <taxon>Planctomycetota</taxon>
        <taxon>Planctomycetia</taxon>
        <taxon>Pirellulales</taxon>
        <taxon>Pirellulaceae</taxon>
        <taxon>Novipirellula</taxon>
    </lineage>
</organism>
<name>A0ABP9VW78_9BACT</name>
<dbReference type="Gene3D" id="3.30.720.110">
    <property type="match status" value="1"/>
</dbReference>
<dbReference type="InterPro" id="IPR004360">
    <property type="entry name" value="Glyas_Fos-R_dOase_dom"/>
</dbReference>
<keyword evidence="3" id="KW-1185">Reference proteome</keyword>
<evidence type="ECO:0000313" key="3">
    <source>
        <dbReference type="Proteomes" id="UP001416858"/>
    </source>
</evidence>
<dbReference type="PROSITE" id="PS51819">
    <property type="entry name" value="VOC"/>
    <property type="match status" value="1"/>
</dbReference>
<sequence length="152" mass="16996">MSTNKIIDVFPYLRVRNANAAIEFYQSVFGATEEFRLAEPSGRIGHAQLKFGSYTVMISDEYPEYGIEGPEAFGGSGSSIHLHVEDVDAMTQRAVDAGAKLVMEPKDQFYGERAAKVLDPFGHEWLLGSTIEQVSSEEMQRRFTAMFETSEE</sequence>
<dbReference type="PANTHER" id="PTHR34109:SF1">
    <property type="entry name" value="VOC DOMAIN-CONTAINING PROTEIN"/>
    <property type="match status" value="1"/>
</dbReference>
<proteinExistence type="predicted"/>
<evidence type="ECO:0000313" key="2">
    <source>
        <dbReference type="EMBL" id="GAA5509397.1"/>
    </source>
</evidence>
<accession>A0ABP9VW78</accession>
<dbReference type="CDD" id="cd07246">
    <property type="entry name" value="VOC_like"/>
    <property type="match status" value="1"/>
</dbReference>
<dbReference type="EMBL" id="BAABRO010000013">
    <property type="protein sequence ID" value="GAA5509397.1"/>
    <property type="molecule type" value="Genomic_DNA"/>
</dbReference>
<evidence type="ECO:0000259" key="1">
    <source>
        <dbReference type="PROSITE" id="PS51819"/>
    </source>
</evidence>
<protein>
    <submittedName>
        <fullName evidence="2">Uncharacterized protein Rv0887c</fullName>
    </submittedName>
</protein>
<dbReference type="InterPro" id="IPR029068">
    <property type="entry name" value="Glyas_Bleomycin-R_OHBP_Dase"/>
</dbReference>
<feature type="domain" description="VOC" evidence="1">
    <location>
        <begin position="6"/>
        <end position="130"/>
    </location>
</feature>
<reference evidence="2 3" key="1">
    <citation type="submission" date="2024-02" db="EMBL/GenBank/DDBJ databases">
        <title>Rhodopirellula caenicola NBRC 110016.</title>
        <authorList>
            <person name="Ichikawa N."/>
            <person name="Katano-Makiyama Y."/>
            <person name="Hidaka K."/>
        </authorList>
    </citation>
    <scope>NUCLEOTIDE SEQUENCE [LARGE SCALE GENOMIC DNA]</scope>
    <source>
        <strain evidence="2 3">NBRC 110016</strain>
    </source>
</reference>
<dbReference type="Proteomes" id="UP001416858">
    <property type="component" value="Unassembled WGS sequence"/>
</dbReference>
<gene>
    <name evidence="2" type="ORF">Rcae01_04896</name>
</gene>
<comment type="caution">
    <text evidence="2">The sequence shown here is derived from an EMBL/GenBank/DDBJ whole genome shotgun (WGS) entry which is preliminary data.</text>
</comment>
<dbReference type="Pfam" id="PF00903">
    <property type="entry name" value="Glyoxalase"/>
    <property type="match status" value="1"/>
</dbReference>
<dbReference type="InterPro" id="IPR037523">
    <property type="entry name" value="VOC_core"/>
</dbReference>
<dbReference type="Gene3D" id="3.30.720.120">
    <property type="match status" value="1"/>
</dbReference>
<dbReference type="PANTHER" id="PTHR34109">
    <property type="entry name" value="BNAUNNG04460D PROTEIN-RELATED"/>
    <property type="match status" value="1"/>
</dbReference>
<dbReference type="SUPFAM" id="SSF54593">
    <property type="entry name" value="Glyoxalase/Bleomycin resistance protein/Dihydroxybiphenyl dioxygenase"/>
    <property type="match status" value="1"/>
</dbReference>